<evidence type="ECO:0000313" key="2">
    <source>
        <dbReference type="EMBL" id="MCE8536502.1"/>
    </source>
</evidence>
<dbReference type="RefSeq" id="WP_234218418.1">
    <property type="nucleotide sequence ID" value="NZ_JAGQAF010000002.1"/>
</dbReference>
<comment type="caution">
    <text evidence="2">The sequence shown here is derived from an EMBL/GenBank/DDBJ whole genome shotgun (WGS) entry which is preliminary data.</text>
</comment>
<feature type="chain" id="PRO_5040309745" description="Lipoprotein" evidence="1">
    <location>
        <begin position="22"/>
        <end position="260"/>
    </location>
</feature>
<sequence>MKTMRMILLAGLGLSVAACTAVDVPTRNAPYEQLPTTSITAPAGYDLLQPESRVKSTAAVGQVVIPHADIDTVARAATQEPGVGGLVAGQAPVTINSVTVLVPRSLKVSERNSYLPRGDIVWREDPIGDRHAQVQKIVQDAMVRGVSPLSGPVKADLEIVVKRFHALTEKARYTTGGVHAITFDMVLKDPVTGEQLTPPREVRADLEAFGGQQAINAEARGQTQKVRITDHLTWVIQQELTNPEGYENASLGIIQVMNRL</sequence>
<feature type="signal peptide" evidence="1">
    <location>
        <begin position="1"/>
        <end position="21"/>
    </location>
</feature>
<protein>
    <recommendedName>
        <fullName evidence="4">Lipoprotein</fullName>
    </recommendedName>
</protein>
<organism evidence="2 3">
    <name type="scientific">Ruegeria pomeroyi</name>
    <dbReference type="NCBI Taxonomy" id="89184"/>
    <lineage>
        <taxon>Bacteria</taxon>
        <taxon>Pseudomonadati</taxon>
        <taxon>Pseudomonadota</taxon>
        <taxon>Alphaproteobacteria</taxon>
        <taxon>Rhodobacterales</taxon>
        <taxon>Roseobacteraceae</taxon>
        <taxon>Ruegeria</taxon>
    </lineage>
</organism>
<dbReference type="Pfam" id="PF20569">
    <property type="entry name" value="DUF6778"/>
    <property type="match status" value="1"/>
</dbReference>
<proteinExistence type="predicted"/>
<dbReference type="InterPro" id="IPR046705">
    <property type="entry name" value="DUF6778"/>
</dbReference>
<gene>
    <name evidence="2" type="ORF">KBY27_03455</name>
</gene>
<dbReference type="AlphaFoldDB" id="A0A9Q3WJE4"/>
<evidence type="ECO:0000256" key="1">
    <source>
        <dbReference type="SAM" id="SignalP"/>
    </source>
</evidence>
<evidence type="ECO:0000313" key="3">
    <source>
        <dbReference type="Proteomes" id="UP000813672"/>
    </source>
</evidence>
<keyword evidence="1" id="KW-0732">Signal</keyword>
<dbReference type="PROSITE" id="PS51257">
    <property type="entry name" value="PROKAR_LIPOPROTEIN"/>
    <property type="match status" value="1"/>
</dbReference>
<name>A0A9Q3WJE4_9RHOB</name>
<reference evidence="2" key="1">
    <citation type="journal article" date="2021" name="Environ. Microbiol.">
        <title>Cryptic niche differentiation of novel sediment ecotypes of Rugeria pomeroyi correlates with nitrate respiration.</title>
        <authorList>
            <person name="Lin X."/>
            <person name="McNichol J."/>
            <person name="Chu X."/>
            <person name="Qian Y."/>
            <person name="Luo H."/>
        </authorList>
    </citation>
    <scope>NUCLEOTIDE SEQUENCE</scope>
    <source>
        <strain evidence="2">SZCCDBB064</strain>
    </source>
</reference>
<accession>A0A9Q3WJE4</accession>
<dbReference type="Proteomes" id="UP000813672">
    <property type="component" value="Unassembled WGS sequence"/>
</dbReference>
<dbReference type="EMBL" id="JAGQAF010000002">
    <property type="protein sequence ID" value="MCE8536502.1"/>
    <property type="molecule type" value="Genomic_DNA"/>
</dbReference>
<evidence type="ECO:0008006" key="4">
    <source>
        <dbReference type="Google" id="ProtNLM"/>
    </source>
</evidence>